<accession>A0A9D5BWC3</accession>
<protein>
    <recommendedName>
        <fullName evidence="4">DUF4283 domain-containing protein</fullName>
    </recommendedName>
</protein>
<keyword evidence="3" id="KW-1185">Reference proteome</keyword>
<reference evidence="2" key="1">
    <citation type="submission" date="2021-03" db="EMBL/GenBank/DDBJ databases">
        <authorList>
            <person name="Li Z."/>
            <person name="Yang C."/>
        </authorList>
    </citation>
    <scope>NUCLEOTIDE SEQUENCE</scope>
    <source>
        <strain evidence="2">Dzin_1.0</strain>
        <tissue evidence="2">Leaf</tissue>
    </source>
</reference>
<evidence type="ECO:0008006" key="4">
    <source>
        <dbReference type="Google" id="ProtNLM"/>
    </source>
</evidence>
<dbReference type="Proteomes" id="UP001085076">
    <property type="component" value="Miscellaneous, Linkage group lg10"/>
</dbReference>
<dbReference type="AlphaFoldDB" id="A0A9D5BWC3"/>
<feature type="region of interest" description="Disordered" evidence="1">
    <location>
        <begin position="262"/>
        <end position="346"/>
    </location>
</feature>
<gene>
    <name evidence="2" type="ORF">J5N97_029995</name>
</gene>
<feature type="region of interest" description="Disordered" evidence="1">
    <location>
        <begin position="228"/>
        <end position="247"/>
    </location>
</feature>
<organism evidence="2 3">
    <name type="scientific">Dioscorea zingiberensis</name>
    <dbReference type="NCBI Taxonomy" id="325984"/>
    <lineage>
        <taxon>Eukaryota</taxon>
        <taxon>Viridiplantae</taxon>
        <taxon>Streptophyta</taxon>
        <taxon>Embryophyta</taxon>
        <taxon>Tracheophyta</taxon>
        <taxon>Spermatophyta</taxon>
        <taxon>Magnoliopsida</taxon>
        <taxon>Liliopsida</taxon>
        <taxon>Dioscoreales</taxon>
        <taxon>Dioscoreaceae</taxon>
        <taxon>Dioscorea</taxon>
    </lineage>
</organism>
<feature type="compositionally biased region" description="Polar residues" evidence="1">
    <location>
        <begin position="329"/>
        <end position="346"/>
    </location>
</feature>
<dbReference type="EMBL" id="JAGGNH010000010">
    <property type="protein sequence ID" value="KAJ0962167.1"/>
    <property type="molecule type" value="Genomic_DNA"/>
</dbReference>
<comment type="caution">
    <text evidence="2">The sequence shown here is derived from an EMBL/GenBank/DDBJ whole genome shotgun (WGS) entry which is preliminary data.</text>
</comment>
<reference evidence="2" key="2">
    <citation type="journal article" date="2022" name="Hortic Res">
        <title>The genome of Dioscorea zingiberensis sheds light on the biosynthesis, origin and evolution of the medicinally important diosgenin saponins.</title>
        <authorList>
            <person name="Li Y."/>
            <person name="Tan C."/>
            <person name="Li Z."/>
            <person name="Guo J."/>
            <person name="Li S."/>
            <person name="Chen X."/>
            <person name="Wang C."/>
            <person name="Dai X."/>
            <person name="Yang H."/>
            <person name="Song W."/>
            <person name="Hou L."/>
            <person name="Xu J."/>
            <person name="Tong Z."/>
            <person name="Xu A."/>
            <person name="Yuan X."/>
            <person name="Wang W."/>
            <person name="Yang Q."/>
            <person name="Chen L."/>
            <person name="Sun Z."/>
            <person name="Wang K."/>
            <person name="Pan B."/>
            <person name="Chen J."/>
            <person name="Bao Y."/>
            <person name="Liu F."/>
            <person name="Qi X."/>
            <person name="Gang D.R."/>
            <person name="Wen J."/>
            <person name="Li J."/>
        </authorList>
    </citation>
    <scope>NUCLEOTIDE SEQUENCE</scope>
    <source>
        <strain evidence="2">Dzin_1.0</strain>
    </source>
</reference>
<evidence type="ECO:0000313" key="3">
    <source>
        <dbReference type="Proteomes" id="UP001085076"/>
    </source>
</evidence>
<evidence type="ECO:0000256" key="1">
    <source>
        <dbReference type="SAM" id="MobiDB-lite"/>
    </source>
</evidence>
<name>A0A9D5BWC3_9LILI</name>
<sequence length="346" mass="39250">MEHQYISLAHDSDMLQGLERMKKYTIVREKEVREGFVDNRKVATLLKMRVDKQWEWDVRLLRDGRYLVECPSAETTRKIEKAGPMESPAFTLDFTPWTTDLYRPVKAEGVLRWVIIRNLPMFCWVLDTTARMLKPIGDLVRIGARGAEATEDFRALLRVWRPRLLPCTIHCSISTLQHAYTVEMEPGQPPLPWDTRRRTEQEIEVEPEKGAAHGPASIHHCSQIKHPIHKSDKGKAPITESYPTPVNPMAGRQGGIIIRNRQAPQPSHQPEHSIARKNQVTGEDRNSRTLTPATIMPEDVRRRTAEATACRPGELTSAGLKEGDKEVTTHATQQPGENVDVNGQNS</sequence>
<evidence type="ECO:0000313" key="2">
    <source>
        <dbReference type="EMBL" id="KAJ0962167.1"/>
    </source>
</evidence>
<proteinExistence type="predicted"/>